<dbReference type="AlphaFoldDB" id="A0A8B7ZW74"/>
<dbReference type="Pfam" id="PF01509">
    <property type="entry name" value="TruB_N"/>
    <property type="match status" value="1"/>
</dbReference>
<dbReference type="GeneID" id="110989600"/>
<proteinExistence type="inferred from homology"/>
<organism evidence="3 4">
    <name type="scientific">Acanthaster planci</name>
    <name type="common">Crown-of-thorns starfish</name>
    <dbReference type="NCBI Taxonomy" id="133434"/>
    <lineage>
        <taxon>Eukaryota</taxon>
        <taxon>Metazoa</taxon>
        <taxon>Echinodermata</taxon>
        <taxon>Eleutherozoa</taxon>
        <taxon>Asterozoa</taxon>
        <taxon>Asteroidea</taxon>
        <taxon>Valvatacea</taxon>
        <taxon>Valvatida</taxon>
        <taxon>Acanthasteridae</taxon>
        <taxon>Acanthaster</taxon>
    </lineage>
</organism>
<dbReference type="Proteomes" id="UP000694845">
    <property type="component" value="Unplaced"/>
</dbReference>
<dbReference type="InterPro" id="IPR020103">
    <property type="entry name" value="PsdUridine_synth_cat_dom_sf"/>
</dbReference>
<feature type="domain" description="Pseudouridine synthase II N-terminal" evidence="2">
    <location>
        <begin position="103"/>
        <end position="241"/>
    </location>
</feature>
<evidence type="ECO:0000256" key="1">
    <source>
        <dbReference type="ARBA" id="ARBA00008999"/>
    </source>
</evidence>
<sequence>MNLPAKITVQQAWQAWRSLNGLFAVYKPSGLPPVVVKKMIQSALIEDLNKLEQRPQKSLVKVIQDVARIDEDPNALTAVQVPSFADHVLVRGPLYTDIKVVVASGGLDKKMSGVMVLAVKHGTKDIDTYHASRIPKTYTVKGQFGFATDSHDAEGKIWQKSTYHHVTQEKFDRVISNLQRSHQKAMLSNSGVDLQSQEAYELASRGLLRPFGSKIPPLLLDIRCIQFAPPDFELEIECVKESSQYLRKIVHDLAQDMKTCAVATQVRRTRDGPFTVEHALLRKHWSLPYIAEALRVGRPLVKEALCQTRTQIEGVLEEVR</sequence>
<dbReference type="GO" id="GO:0006396">
    <property type="term" value="P:RNA processing"/>
    <property type="evidence" value="ECO:0007669"/>
    <property type="project" value="InterPro"/>
</dbReference>
<name>A0A8B7ZW74_ACAPL</name>
<evidence type="ECO:0000259" key="2">
    <source>
        <dbReference type="Pfam" id="PF01509"/>
    </source>
</evidence>
<evidence type="ECO:0000313" key="3">
    <source>
        <dbReference type="Proteomes" id="UP000694845"/>
    </source>
</evidence>
<dbReference type="CTD" id="26995"/>
<gene>
    <name evidence="4" type="primary">LOC110989600</name>
</gene>
<dbReference type="OrthoDB" id="9995526at2759"/>
<dbReference type="GO" id="GO:0001522">
    <property type="term" value="P:pseudouridine synthesis"/>
    <property type="evidence" value="ECO:0007669"/>
    <property type="project" value="InterPro"/>
</dbReference>
<reference evidence="4" key="1">
    <citation type="submission" date="2025-08" db="UniProtKB">
        <authorList>
            <consortium name="RefSeq"/>
        </authorList>
    </citation>
    <scope>IDENTIFICATION</scope>
</reference>
<comment type="similarity">
    <text evidence="1">Belongs to the pseudouridine synthase TruB family.</text>
</comment>
<dbReference type="OMA" id="YHVTARM"/>
<dbReference type="InterPro" id="IPR002501">
    <property type="entry name" value="PsdUridine_synth_N"/>
</dbReference>
<dbReference type="PANTHER" id="PTHR13195">
    <property type="entry name" value="PSEUDOURIDINE SYNTHASE-RELATED"/>
    <property type="match status" value="1"/>
</dbReference>
<dbReference type="GO" id="GO:0003723">
    <property type="term" value="F:RNA binding"/>
    <property type="evidence" value="ECO:0007669"/>
    <property type="project" value="InterPro"/>
</dbReference>
<dbReference type="SUPFAM" id="SSF55120">
    <property type="entry name" value="Pseudouridine synthase"/>
    <property type="match status" value="1"/>
</dbReference>
<protein>
    <submittedName>
        <fullName evidence="4">Probable tRNA pseudouridine synthase 2</fullName>
    </submittedName>
</protein>
<accession>A0A8B7ZW74</accession>
<keyword evidence="3" id="KW-1185">Reference proteome</keyword>
<dbReference type="KEGG" id="aplc:110989600"/>
<dbReference type="RefSeq" id="XP_022109803.1">
    <property type="nucleotide sequence ID" value="XM_022254111.1"/>
</dbReference>
<dbReference type="PANTHER" id="PTHR13195:SF0">
    <property type="entry name" value="PSEUDOURIDYLATE SYNTHASE TRUB2, MITOCHONDRIAL"/>
    <property type="match status" value="1"/>
</dbReference>
<dbReference type="Gene3D" id="3.30.2350.10">
    <property type="entry name" value="Pseudouridine synthase"/>
    <property type="match status" value="1"/>
</dbReference>
<evidence type="ECO:0000313" key="4">
    <source>
        <dbReference type="RefSeq" id="XP_022109803.1"/>
    </source>
</evidence>
<dbReference type="GO" id="GO:0009982">
    <property type="term" value="F:pseudouridine synthase activity"/>
    <property type="evidence" value="ECO:0007669"/>
    <property type="project" value="InterPro"/>
</dbReference>
<dbReference type="InterPro" id="IPR039048">
    <property type="entry name" value="Trub2"/>
</dbReference>